<reference evidence="1" key="1">
    <citation type="submission" date="2021-11" db="EMBL/GenBank/DDBJ databases">
        <title>Study of the species diversity of bacterial strains isolated from a unique natural object - Shulgan-Tash cave (Bashkiria).</title>
        <authorList>
            <person name="Sazanova A.L."/>
            <person name="Chirak E.R."/>
            <person name="Safronova V.I."/>
        </authorList>
    </citation>
    <scope>NUCLEOTIDE SEQUENCE</scope>
    <source>
        <strain evidence="1">P1</strain>
    </source>
</reference>
<sequence>MPPKKDNTLWWILGIIAGVVLLCCCAGAGAVVWGANRADDSYSDFSSSINASESADAASGLAVSEGGSVVVDGASVQSGWSVTSDDISGLTVRNDSGTSDSFYLTFYFMKDGNVIDDVSCTTTYLDAGATDYSPTCIGAVYDVSDADEIRVREGY</sequence>
<organism evidence="1 2">
    <name type="scientific">Janibacter limosus</name>
    <dbReference type="NCBI Taxonomy" id="53458"/>
    <lineage>
        <taxon>Bacteria</taxon>
        <taxon>Bacillati</taxon>
        <taxon>Actinomycetota</taxon>
        <taxon>Actinomycetes</taxon>
        <taxon>Micrococcales</taxon>
        <taxon>Intrasporangiaceae</taxon>
        <taxon>Janibacter</taxon>
    </lineage>
</organism>
<protein>
    <submittedName>
        <fullName evidence="1">Uncharacterized protein</fullName>
    </submittedName>
</protein>
<dbReference type="EMBL" id="CP087977">
    <property type="protein sequence ID" value="UUZ45635.1"/>
    <property type="molecule type" value="Genomic_DNA"/>
</dbReference>
<evidence type="ECO:0000313" key="1">
    <source>
        <dbReference type="EMBL" id="UUZ45635.1"/>
    </source>
</evidence>
<dbReference type="Proteomes" id="UP001059663">
    <property type="component" value="Chromosome"/>
</dbReference>
<evidence type="ECO:0000313" key="2">
    <source>
        <dbReference type="Proteomes" id="UP001059663"/>
    </source>
</evidence>
<gene>
    <name evidence="1" type="ORF">LP422_06165</name>
</gene>
<proteinExistence type="predicted"/>
<name>A0AC61U6G0_9MICO</name>
<accession>A0AC61U6G0</accession>